<evidence type="ECO:0000313" key="3">
    <source>
        <dbReference type="Proteomes" id="UP000095247"/>
    </source>
</evidence>
<dbReference type="EMBL" id="MDCO01000006">
    <property type="protein sequence ID" value="OEJ15188.1"/>
    <property type="molecule type" value="Genomic_DNA"/>
</dbReference>
<reference evidence="2 3" key="1">
    <citation type="submission" date="2016-08" db="EMBL/GenBank/DDBJ databases">
        <title>Characterization and recognition of Brachyspira hampsonii sp. nov., a novel intestinal spirochete that is pathogenic to pigs.</title>
        <authorList>
            <person name="Mirajkar N."/>
            <person name="La T."/>
            <person name="Phillips N."/>
            <person name="Hampson D."/>
            <person name="Gebhart C."/>
        </authorList>
    </citation>
    <scope>NUCLEOTIDE SEQUENCE [LARGE SCALE GENOMIC DNA]</scope>
    <source>
        <strain evidence="2 3">P280/1</strain>
    </source>
</reference>
<name>A0A1E5NGA0_9SPIR</name>
<evidence type="ECO:0008006" key="4">
    <source>
        <dbReference type="Google" id="ProtNLM"/>
    </source>
</evidence>
<evidence type="ECO:0000256" key="1">
    <source>
        <dbReference type="SAM" id="SignalP"/>
    </source>
</evidence>
<keyword evidence="1" id="KW-0732">Signal</keyword>
<evidence type="ECO:0000313" key="2">
    <source>
        <dbReference type="EMBL" id="OEJ15188.1"/>
    </source>
</evidence>
<accession>A0A1E5NGA0</accession>
<dbReference type="Proteomes" id="UP000095247">
    <property type="component" value="Unassembled WGS sequence"/>
</dbReference>
<proteinExistence type="predicted"/>
<dbReference type="AlphaFoldDB" id="A0A1E5NGA0"/>
<dbReference type="RefSeq" id="WP_069725749.1">
    <property type="nucleotide sequence ID" value="NZ_MDCO01000006.1"/>
</dbReference>
<protein>
    <recommendedName>
        <fullName evidence="4">Outer membrane protein beta-barrel domain-containing protein</fullName>
    </recommendedName>
</protein>
<comment type="caution">
    <text evidence="2">The sequence shown here is derived from an EMBL/GenBank/DDBJ whole genome shotgun (WGS) entry which is preliminary data.</text>
</comment>
<organism evidence="2 3">
    <name type="scientific">Brachyspira hampsonii</name>
    <dbReference type="NCBI Taxonomy" id="1287055"/>
    <lineage>
        <taxon>Bacteria</taxon>
        <taxon>Pseudomonadati</taxon>
        <taxon>Spirochaetota</taxon>
        <taxon>Spirochaetia</taxon>
        <taxon>Brachyspirales</taxon>
        <taxon>Brachyspiraceae</taxon>
        <taxon>Brachyspira</taxon>
    </lineage>
</organism>
<sequence>MKHLKKILLITCALLAFNSYSFAKGSFEAILNVPVGMSFGGGDGNDIFSKIGFDSGVNVKLGYMFVFNKWAFSILGDIGYSYDSYKIYSSSSVLGDTVSTKDSMYIHGFQIGVLPKFNFGAFSLGIGIGVKVPFALTHDYEKTYRTSSGTETTVTHNENFYGNNIGKLLKSDVIPYFKVTFEYSIYFNEKIAFNIGAYLGYDFNIEKENIIYDSYFYDWYKSKIDTFDIGLQFGLRFTPQL</sequence>
<gene>
    <name evidence="2" type="ORF">BFL38_12825</name>
</gene>
<feature type="signal peptide" evidence="1">
    <location>
        <begin position="1"/>
        <end position="23"/>
    </location>
</feature>
<feature type="chain" id="PRO_5009182351" description="Outer membrane protein beta-barrel domain-containing protein" evidence="1">
    <location>
        <begin position="24"/>
        <end position="241"/>
    </location>
</feature>